<name>A0A173SVY6_ANAHA</name>
<feature type="transmembrane region" description="Helical" evidence="1">
    <location>
        <begin position="6"/>
        <end position="27"/>
    </location>
</feature>
<dbReference type="PANTHER" id="PTHR34978:SF3">
    <property type="entry name" value="SLR0241 PROTEIN"/>
    <property type="match status" value="1"/>
</dbReference>
<dbReference type="InterPro" id="IPR052173">
    <property type="entry name" value="Beta-lactam_resp_regulator"/>
</dbReference>
<keyword evidence="1" id="KW-0812">Transmembrane</keyword>
<accession>A0A173SVY6</accession>
<dbReference type="PANTHER" id="PTHR34978">
    <property type="entry name" value="POSSIBLE SENSOR-TRANSDUCER PROTEIN BLAR"/>
    <property type="match status" value="1"/>
</dbReference>
<dbReference type="RefSeq" id="WP_055072802.1">
    <property type="nucleotide sequence ID" value="NZ_CYXY01000008.1"/>
</dbReference>
<dbReference type="CDD" id="cd07341">
    <property type="entry name" value="M56_BlaR1_MecR1_like"/>
    <property type="match status" value="1"/>
</dbReference>
<dbReference type="AlphaFoldDB" id="A0A173SVY6"/>
<keyword evidence="1" id="KW-0472">Membrane</keyword>
<evidence type="ECO:0000313" key="3">
    <source>
        <dbReference type="EMBL" id="CUM93755.1"/>
    </source>
</evidence>
<protein>
    <submittedName>
        <fullName evidence="3">Regulatory protein BlaR1</fullName>
    </submittedName>
</protein>
<reference evidence="3 4" key="1">
    <citation type="submission" date="2015-09" db="EMBL/GenBank/DDBJ databases">
        <authorList>
            <consortium name="Pathogen Informatics"/>
        </authorList>
    </citation>
    <scope>NUCLEOTIDE SEQUENCE [LARGE SCALE GENOMIC DNA]</scope>
    <source>
        <strain evidence="3 4">2789STDY5834959</strain>
    </source>
</reference>
<evidence type="ECO:0000256" key="1">
    <source>
        <dbReference type="SAM" id="Phobius"/>
    </source>
</evidence>
<dbReference type="InterPro" id="IPR008756">
    <property type="entry name" value="Peptidase_M56"/>
</dbReference>
<gene>
    <name evidence="3" type="primary">blaR1_2</name>
    <name evidence="3" type="ORF">ERS852571_01475</name>
</gene>
<feature type="transmembrane region" description="Helical" evidence="1">
    <location>
        <begin position="294"/>
        <end position="313"/>
    </location>
</feature>
<feature type="transmembrane region" description="Helical" evidence="1">
    <location>
        <begin position="81"/>
        <end position="107"/>
    </location>
</feature>
<organism evidence="3 4">
    <name type="scientific">Anaerostipes hadrus</name>
    <dbReference type="NCBI Taxonomy" id="649756"/>
    <lineage>
        <taxon>Bacteria</taxon>
        <taxon>Bacillati</taxon>
        <taxon>Bacillota</taxon>
        <taxon>Clostridia</taxon>
        <taxon>Lachnospirales</taxon>
        <taxon>Lachnospiraceae</taxon>
        <taxon>Anaerostipes</taxon>
    </lineage>
</organism>
<feature type="transmembrane region" description="Helical" evidence="1">
    <location>
        <begin position="39"/>
        <end position="61"/>
    </location>
</feature>
<dbReference type="Proteomes" id="UP000095553">
    <property type="component" value="Unassembled WGS sequence"/>
</dbReference>
<feature type="domain" description="Peptidase M56" evidence="2">
    <location>
        <begin position="85"/>
        <end position="278"/>
    </location>
</feature>
<dbReference type="EMBL" id="CYXY01000008">
    <property type="protein sequence ID" value="CUM93755.1"/>
    <property type="molecule type" value="Genomic_DNA"/>
</dbReference>
<keyword evidence="1" id="KW-1133">Transmembrane helix</keyword>
<sequence length="390" mass="46005">MTPANYGSVFSCCLFGSLMMLYLYVFCRSKRFILRNGTFVIYLAVGVVTIRMLLPWNFHFAANVESHKILPFLFNLLRVKILSVEFLTILVIIFCFGSCLRLALYFYKLVRYRHLLHQLDPLDDIRILRIFSDILEEYHCTKQILIYQVPGLSSPAISGLIHPVILLPDREYSDQDLRFIFMHELNHYLHHDLWKIFFWELVVCIYWWNPLSYMIRRLIKDTAEYANDIRLTKDRDELTRTNYMLSLLNTSKQTHTFHTLPTLHFQEGTILNIEKRCDLINDSPKIRRNLFSQFIHIGSISLLFTLSLCFIFQPSSPAPNYDNDGTVIFDKPDSSNSFYIKRKDGKGYDLYVKHEDAFINTGIIENPEDYKSPKIYSSKKEATKFYENIK</sequence>
<dbReference type="Pfam" id="PF05569">
    <property type="entry name" value="Peptidase_M56"/>
    <property type="match status" value="1"/>
</dbReference>
<proteinExistence type="predicted"/>
<evidence type="ECO:0000313" key="4">
    <source>
        <dbReference type="Proteomes" id="UP000095553"/>
    </source>
</evidence>
<evidence type="ECO:0000259" key="2">
    <source>
        <dbReference type="Pfam" id="PF05569"/>
    </source>
</evidence>